<feature type="domain" description="Sulfatase N-terminal" evidence="7">
    <location>
        <begin position="338"/>
        <end position="606"/>
    </location>
</feature>
<feature type="transmembrane region" description="Helical" evidence="6">
    <location>
        <begin position="12"/>
        <end position="33"/>
    </location>
</feature>
<dbReference type="InterPro" id="IPR000917">
    <property type="entry name" value="Sulfatase_N"/>
</dbReference>
<accession>A0A327QI39</accession>
<dbReference type="PANTHER" id="PTHR47371">
    <property type="entry name" value="LIPOTEICHOIC ACID SYNTHASE"/>
    <property type="match status" value="1"/>
</dbReference>
<evidence type="ECO:0000313" key="8">
    <source>
        <dbReference type="EMBL" id="RAJ04229.1"/>
    </source>
</evidence>
<dbReference type="GO" id="GO:0005886">
    <property type="term" value="C:plasma membrane"/>
    <property type="evidence" value="ECO:0007669"/>
    <property type="project" value="UniProtKB-SubCell"/>
</dbReference>
<dbReference type="CDD" id="cd16015">
    <property type="entry name" value="LTA_synthase"/>
    <property type="match status" value="1"/>
</dbReference>
<keyword evidence="5 6" id="KW-0472">Membrane</keyword>
<feature type="transmembrane region" description="Helical" evidence="6">
    <location>
        <begin position="143"/>
        <end position="161"/>
    </location>
</feature>
<proteinExistence type="predicted"/>
<feature type="transmembrane region" description="Helical" evidence="6">
    <location>
        <begin position="53"/>
        <end position="75"/>
    </location>
</feature>
<evidence type="ECO:0000256" key="3">
    <source>
        <dbReference type="ARBA" id="ARBA00022692"/>
    </source>
</evidence>
<dbReference type="SUPFAM" id="SSF53649">
    <property type="entry name" value="Alkaline phosphatase-like"/>
    <property type="match status" value="1"/>
</dbReference>
<dbReference type="Gene3D" id="3.30.1120.80">
    <property type="match status" value="1"/>
</dbReference>
<name>A0A327QI39_9BACT</name>
<feature type="transmembrane region" description="Helical" evidence="6">
    <location>
        <begin position="118"/>
        <end position="136"/>
    </location>
</feature>
<evidence type="ECO:0000256" key="5">
    <source>
        <dbReference type="ARBA" id="ARBA00023136"/>
    </source>
</evidence>
<evidence type="ECO:0000313" key="9">
    <source>
        <dbReference type="Proteomes" id="UP000249547"/>
    </source>
</evidence>
<comment type="subcellular location">
    <subcellularLocation>
        <location evidence="1">Cell membrane</location>
        <topology evidence="1">Multi-pass membrane protein</topology>
    </subcellularLocation>
</comment>
<feature type="transmembrane region" description="Helical" evidence="6">
    <location>
        <begin position="231"/>
        <end position="254"/>
    </location>
</feature>
<dbReference type="InterPro" id="IPR017850">
    <property type="entry name" value="Alkaline_phosphatase_core_sf"/>
</dbReference>
<gene>
    <name evidence="8" type="ORF">LX64_03108</name>
</gene>
<dbReference type="PANTHER" id="PTHR47371:SF3">
    <property type="entry name" value="PHOSPHOGLYCEROL TRANSFERASE I"/>
    <property type="match status" value="1"/>
</dbReference>
<evidence type="ECO:0000256" key="6">
    <source>
        <dbReference type="SAM" id="Phobius"/>
    </source>
</evidence>
<dbReference type="OrthoDB" id="9777768at2"/>
<dbReference type="Gene3D" id="3.40.720.10">
    <property type="entry name" value="Alkaline Phosphatase, subunit A"/>
    <property type="match status" value="1"/>
</dbReference>
<keyword evidence="3 6" id="KW-0812">Transmembrane</keyword>
<dbReference type="EMBL" id="QLLL01000005">
    <property type="protein sequence ID" value="RAJ04229.1"/>
    <property type="molecule type" value="Genomic_DNA"/>
</dbReference>
<dbReference type="InterPro" id="IPR050448">
    <property type="entry name" value="OpgB/LTA_synthase_biosynth"/>
</dbReference>
<keyword evidence="9" id="KW-1185">Reference proteome</keyword>
<dbReference type="Pfam" id="PF00884">
    <property type="entry name" value="Sulfatase"/>
    <property type="match status" value="1"/>
</dbReference>
<protein>
    <submittedName>
        <fullName evidence="8">Phosphoglycerol transferase MdoB-like AlkP superfamily enzyme</fullName>
    </submittedName>
</protein>
<comment type="caution">
    <text evidence="8">The sequence shown here is derived from an EMBL/GenBank/DDBJ whole genome shotgun (WGS) entry which is preliminary data.</text>
</comment>
<reference evidence="8 9" key="1">
    <citation type="submission" date="2018-06" db="EMBL/GenBank/DDBJ databases">
        <title>Genomic Encyclopedia of Archaeal and Bacterial Type Strains, Phase II (KMG-II): from individual species to whole genera.</title>
        <authorList>
            <person name="Goeker M."/>
        </authorList>
    </citation>
    <scope>NUCLEOTIDE SEQUENCE [LARGE SCALE GENOMIC DNA]</scope>
    <source>
        <strain evidence="8 9">DSM 23857</strain>
    </source>
</reference>
<organism evidence="8 9">
    <name type="scientific">Chitinophaga skermanii</name>
    <dbReference type="NCBI Taxonomy" id="331697"/>
    <lineage>
        <taxon>Bacteria</taxon>
        <taxon>Pseudomonadati</taxon>
        <taxon>Bacteroidota</taxon>
        <taxon>Chitinophagia</taxon>
        <taxon>Chitinophagales</taxon>
        <taxon>Chitinophagaceae</taxon>
        <taxon>Chitinophaga</taxon>
    </lineage>
</organism>
<dbReference type="GO" id="GO:0016740">
    <property type="term" value="F:transferase activity"/>
    <property type="evidence" value="ECO:0007669"/>
    <property type="project" value="UniProtKB-KW"/>
</dbReference>
<dbReference type="RefSeq" id="WP_111598526.1">
    <property type="nucleotide sequence ID" value="NZ_QLLL01000005.1"/>
</dbReference>
<keyword evidence="8" id="KW-0808">Transferase</keyword>
<evidence type="ECO:0000259" key="7">
    <source>
        <dbReference type="Pfam" id="PF00884"/>
    </source>
</evidence>
<evidence type="ECO:0000256" key="2">
    <source>
        <dbReference type="ARBA" id="ARBA00022475"/>
    </source>
</evidence>
<sequence>MHSTYFKRRFSPIAVLVILIVAISFCTRIALLFHPATETAGIPFGSLLTAFGWGLFYDLCMASFAMIPFVLHLWGPNNTVYQKPYKYFAYAVFLVALGIFTFTQLVPDDFNEDLHKAAIIYTAVRFGIFILLSLMNDDFRRKWRTYVLYFDFILVIFLLLFNSVSEWFFWTEFASRYNFIAVDYLIYTTEVLGNIRESYPLVPIIGVLLAATGLVFWIIRPYIKPAFEGPSTILGRSLIAFGLLLFPLFNFLLVKDDWHKRSLYHFANEIGGNGVYEFGAAFNNNELDFYRYYPTLNDTTAFKILRTSLESPNAQFTSDNLFDISRKITYNEPTKNYNVVLISVESFSADFMATFGNKNNITPKLDSIAQHSLLFTNLYATGTRTVRGLEALSMAITPTPGQSIVKRPNNANMFTIGSVLKEKGYTTQYIYGGDAYFDNMRTYFGGNGYQVIDKNEISAANIHFSNIWGVADEDIFTKALDVLDANAQLKKPFFSQIMTVSNHRPFTYPEGRIDIPPSTQSRDGAVKYTDFAIVDFIQRAKSHNWFNNTIFVIVSDHCAGVAGQTEIPINDYHIPCIIYAPGIIEPAKMDRLMSQIDIAPTILGLLKLPYTSKFFGQDIFTLPAGKERAFVSTYQSLGYVRDSVMTIISPIRNKRQFLPNFETGDATPVGTMNDSLTNQAIAYYQCAAWLFKHQGLNAIKQ</sequence>
<evidence type="ECO:0000256" key="1">
    <source>
        <dbReference type="ARBA" id="ARBA00004651"/>
    </source>
</evidence>
<feature type="transmembrane region" description="Helical" evidence="6">
    <location>
        <begin position="87"/>
        <end position="106"/>
    </location>
</feature>
<feature type="transmembrane region" description="Helical" evidence="6">
    <location>
        <begin position="199"/>
        <end position="219"/>
    </location>
</feature>
<keyword evidence="4 6" id="KW-1133">Transmembrane helix</keyword>
<dbReference type="Proteomes" id="UP000249547">
    <property type="component" value="Unassembled WGS sequence"/>
</dbReference>
<keyword evidence="2" id="KW-1003">Cell membrane</keyword>
<dbReference type="AlphaFoldDB" id="A0A327QI39"/>
<evidence type="ECO:0000256" key="4">
    <source>
        <dbReference type="ARBA" id="ARBA00022989"/>
    </source>
</evidence>